<dbReference type="PANTHER" id="PTHR45971:SF3">
    <property type="entry name" value="RUN DOMAIN BECLIN-1-INTERACTING AND CYSTEINE-RICH DOMAIN-CONTAINING PROTEIN"/>
    <property type="match status" value="1"/>
</dbReference>
<evidence type="ECO:0000259" key="1">
    <source>
        <dbReference type="SMART" id="SM01175"/>
    </source>
</evidence>
<dbReference type="AlphaFoldDB" id="A0A8C1YFN7"/>
<name>A0A8C1YFN7_CYPCA</name>
<dbReference type="GO" id="GO:0045806">
    <property type="term" value="P:negative regulation of endocytosis"/>
    <property type="evidence" value="ECO:0007669"/>
    <property type="project" value="TreeGrafter"/>
</dbReference>
<dbReference type="GO" id="GO:0005770">
    <property type="term" value="C:late endosome"/>
    <property type="evidence" value="ECO:0007669"/>
    <property type="project" value="TreeGrafter"/>
</dbReference>
<reference evidence="2" key="1">
    <citation type="submission" date="2025-08" db="UniProtKB">
        <authorList>
            <consortium name="Ensembl"/>
        </authorList>
    </citation>
    <scope>IDENTIFICATION</scope>
</reference>
<dbReference type="Proteomes" id="UP000694700">
    <property type="component" value="Unplaced"/>
</dbReference>
<organism evidence="2 3">
    <name type="scientific">Cyprinus carpio</name>
    <name type="common">Common carp</name>
    <dbReference type="NCBI Taxonomy" id="7962"/>
    <lineage>
        <taxon>Eukaryota</taxon>
        <taxon>Metazoa</taxon>
        <taxon>Chordata</taxon>
        <taxon>Craniata</taxon>
        <taxon>Vertebrata</taxon>
        <taxon>Euteleostomi</taxon>
        <taxon>Actinopterygii</taxon>
        <taxon>Neopterygii</taxon>
        <taxon>Teleostei</taxon>
        <taxon>Ostariophysi</taxon>
        <taxon>Cypriniformes</taxon>
        <taxon>Cyprinidae</taxon>
        <taxon>Cyprininae</taxon>
        <taxon>Cyprinus</taxon>
    </lineage>
</organism>
<evidence type="ECO:0000313" key="2">
    <source>
        <dbReference type="Ensembl" id="ENSCCRP00015002528.1"/>
    </source>
</evidence>
<dbReference type="InterPro" id="IPR052428">
    <property type="entry name" value="Autophagy_HostDef_Reg"/>
</dbReference>
<dbReference type="InterPro" id="IPR025258">
    <property type="entry name" value="RH_dom"/>
</dbReference>
<dbReference type="GO" id="GO:1901097">
    <property type="term" value="P:negative regulation of autophagosome maturation"/>
    <property type="evidence" value="ECO:0007669"/>
    <property type="project" value="TreeGrafter"/>
</dbReference>
<feature type="domain" description="Rubicon Homology" evidence="1">
    <location>
        <begin position="27"/>
        <end position="140"/>
    </location>
</feature>
<accession>A0A8C1YFN7</accession>
<dbReference type="GO" id="GO:1901981">
    <property type="term" value="F:phosphatidylinositol phosphate binding"/>
    <property type="evidence" value="ECO:0007669"/>
    <property type="project" value="TreeGrafter"/>
</dbReference>
<proteinExistence type="predicted"/>
<dbReference type="Pfam" id="PF13901">
    <property type="entry name" value="RH_dom"/>
    <property type="match status" value="1"/>
</dbReference>
<protein>
    <recommendedName>
        <fullName evidence="1">Rubicon Homology domain-containing protein</fullName>
    </recommendedName>
</protein>
<dbReference type="PANTHER" id="PTHR45971">
    <property type="entry name" value="PHOX (PX) DOMAIN-CONTAINING PROTEIN"/>
    <property type="match status" value="1"/>
</dbReference>
<sequence length="144" mass="15981">IYCIAGIEGTAEPHEESLKDVPFGSRVSVFPALFLRDSTEERCVSSLCSVDRVLDQFDTLPGHLSEDFHLFSLNDLTAVRSGGLAPKLRDLLLLGSSHVTDCVLCQAKGFICEFCGNDKDIIFPYELIKCLRCEGEPLIDWLID</sequence>
<dbReference type="SMART" id="SM01175">
    <property type="entry name" value="DUF4206"/>
    <property type="match status" value="1"/>
</dbReference>
<dbReference type="Ensembl" id="ENSCCRT00015002665.1">
    <property type="protein sequence ID" value="ENSCCRP00015002528.1"/>
    <property type="gene ID" value="ENSCCRG00015001571.1"/>
</dbReference>
<dbReference type="GO" id="GO:0005769">
    <property type="term" value="C:early endosome"/>
    <property type="evidence" value="ECO:0007669"/>
    <property type="project" value="TreeGrafter"/>
</dbReference>
<evidence type="ECO:0000313" key="3">
    <source>
        <dbReference type="Proteomes" id="UP000694700"/>
    </source>
</evidence>